<dbReference type="GO" id="GO:0005737">
    <property type="term" value="C:cytoplasm"/>
    <property type="evidence" value="ECO:0007669"/>
    <property type="project" value="TreeGrafter"/>
</dbReference>
<name>A0A3R7MEJ3_PENVA</name>
<evidence type="ECO:0000256" key="1">
    <source>
        <dbReference type="SAM" id="MobiDB-lite"/>
    </source>
</evidence>
<protein>
    <submittedName>
        <fullName evidence="4">Crustacyanin-A2</fullName>
    </submittedName>
</protein>
<keyword evidence="2" id="KW-0732">Signal</keyword>
<dbReference type="Pfam" id="PF00061">
    <property type="entry name" value="Lipocalin"/>
    <property type="match status" value="1"/>
</dbReference>
<evidence type="ECO:0000256" key="2">
    <source>
        <dbReference type="SAM" id="SignalP"/>
    </source>
</evidence>
<evidence type="ECO:0000313" key="5">
    <source>
        <dbReference type="Proteomes" id="UP000283509"/>
    </source>
</evidence>
<dbReference type="InterPro" id="IPR012674">
    <property type="entry name" value="Calycin"/>
</dbReference>
<gene>
    <name evidence="4" type="ORF">C7M84_000840</name>
</gene>
<feature type="chain" id="PRO_5018606093" evidence="2">
    <location>
        <begin position="20"/>
        <end position="227"/>
    </location>
</feature>
<feature type="signal peptide" evidence="2">
    <location>
        <begin position="1"/>
        <end position="19"/>
    </location>
</feature>
<dbReference type="PANTHER" id="PTHR10612">
    <property type="entry name" value="APOLIPOPROTEIN D"/>
    <property type="match status" value="1"/>
</dbReference>
<dbReference type="GO" id="GO:0000302">
    <property type="term" value="P:response to reactive oxygen species"/>
    <property type="evidence" value="ECO:0007669"/>
    <property type="project" value="TreeGrafter"/>
</dbReference>
<dbReference type="Proteomes" id="UP000283509">
    <property type="component" value="Unassembled WGS sequence"/>
</dbReference>
<dbReference type="PANTHER" id="PTHR10612:SF34">
    <property type="entry name" value="APOLIPOPROTEIN D"/>
    <property type="match status" value="1"/>
</dbReference>
<feature type="domain" description="Lipocalin/cytosolic fatty-acid binding" evidence="3">
    <location>
        <begin position="49"/>
        <end position="156"/>
    </location>
</feature>
<dbReference type="InterPro" id="IPR000566">
    <property type="entry name" value="Lipocln_cytosolic_FA-bd_dom"/>
</dbReference>
<organism evidence="4 5">
    <name type="scientific">Penaeus vannamei</name>
    <name type="common">Whiteleg shrimp</name>
    <name type="synonym">Litopenaeus vannamei</name>
    <dbReference type="NCBI Taxonomy" id="6689"/>
    <lineage>
        <taxon>Eukaryota</taxon>
        <taxon>Metazoa</taxon>
        <taxon>Ecdysozoa</taxon>
        <taxon>Arthropoda</taxon>
        <taxon>Crustacea</taxon>
        <taxon>Multicrustacea</taxon>
        <taxon>Malacostraca</taxon>
        <taxon>Eumalacostraca</taxon>
        <taxon>Eucarida</taxon>
        <taxon>Decapoda</taxon>
        <taxon>Dendrobranchiata</taxon>
        <taxon>Penaeoidea</taxon>
        <taxon>Penaeidae</taxon>
        <taxon>Penaeus</taxon>
    </lineage>
</organism>
<feature type="non-terminal residue" evidence="4">
    <location>
        <position position="227"/>
    </location>
</feature>
<dbReference type="AlphaFoldDB" id="A0A3R7MEJ3"/>
<dbReference type="Gene3D" id="2.40.128.20">
    <property type="match status" value="1"/>
</dbReference>
<dbReference type="CDD" id="cd00301">
    <property type="entry name" value="lipocalin_FABP"/>
    <property type="match status" value="1"/>
</dbReference>
<evidence type="ECO:0000313" key="4">
    <source>
        <dbReference type="EMBL" id="ROT80445.1"/>
    </source>
</evidence>
<dbReference type="EMBL" id="QCYY01001122">
    <property type="protein sequence ID" value="ROT80445.1"/>
    <property type="molecule type" value="Genomic_DNA"/>
</dbReference>
<dbReference type="OrthoDB" id="6335236at2759"/>
<comment type="caution">
    <text evidence="4">The sequence shown here is derived from an EMBL/GenBank/DDBJ whole genome shotgun (WGS) entry which is preliminary data.</text>
</comment>
<feature type="region of interest" description="Disordered" evidence="1">
    <location>
        <begin position="164"/>
        <end position="227"/>
    </location>
</feature>
<dbReference type="SUPFAM" id="SSF50814">
    <property type="entry name" value="Lipocalins"/>
    <property type="match status" value="1"/>
</dbReference>
<keyword evidence="5" id="KW-1185">Reference proteome</keyword>
<reference evidence="4 5" key="1">
    <citation type="submission" date="2018-04" db="EMBL/GenBank/DDBJ databases">
        <authorList>
            <person name="Zhang X."/>
            <person name="Yuan J."/>
            <person name="Li F."/>
            <person name="Xiang J."/>
        </authorList>
    </citation>
    <scope>NUCLEOTIDE SEQUENCE [LARGE SCALE GENOMIC DNA]</scope>
    <source>
        <tissue evidence="4">Muscle</tissue>
    </source>
</reference>
<evidence type="ECO:0000259" key="3">
    <source>
        <dbReference type="Pfam" id="PF00061"/>
    </source>
</evidence>
<accession>A0A3R7MEJ3</accession>
<dbReference type="GO" id="GO:0006629">
    <property type="term" value="P:lipid metabolic process"/>
    <property type="evidence" value="ECO:0007669"/>
    <property type="project" value="TreeGrafter"/>
</dbReference>
<sequence length="227" mass="25469">MASMTFATVALCALGCAMALPAPDFSYVREGQCLPMTSSAPLNYEKFSGRWVEVGSRPNILRRERQCRNFHFVISEDTPLRVTTGMDKENKLTEVITELVPKAEPSTFDVQIQGFSTSDLVVVDTDYTSFSCVYQCQQATPDRKVEWAFVYARELSQAAVAMKRASTSRASWPPRTRRRPATQRSKGRTGRPSCAVRRSDSSSFRTPTASPFRPSPALLPRPWLEEK</sequence>
<reference evidence="4 5" key="2">
    <citation type="submission" date="2019-01" db="EMBL/GenBank/DDBJ databases">
        <title>The decoding of complex shrimp genome reveals the adaptation for benthos swimmer, frequently molting mechanism and breeding impact on genome.</title>
        <authorList>
            <person name="Sun Y."/>
            <person name="Gao Y."/>
            <person name="Yu Y."/>
        </authorList>
    </citation>
    <scope>NUCLEOTIDE SEQUENCE [LARGE SCALE GENOMIC DNA]</scope>
    <source>
        <tissue evidence="4">Muscle</tissue>
    </source>
</reference>
<proteinExistence type="predicted"/>
<feature type="compositionally biased region" description="Basic residues" evidence="1">
    <location>
        <begin position="175"/>
        <end position="189"/>
    </location>
</feature>